<dbReference type="InterPro" id="IPR000391">
    <property type="entry name" value="Rng_hydr_dOase-bsu"/>
</dbReference>
<gene>
    <name evidence="3" type="ORF">DFR37_101513</name>
</gene>
<keyword evidence="2" id="KW-0560">Oxidoreductase</keyword>
<dbReference type="SUPFAM" id="SSF54427">
    <property type="entry name" value="NTF2-like"/>
    <property type="match status" value="1"/>
</dbReference>
<dbReference type="EMBL" id="QNRQ01000001">
    <property type="protein sequence ID" value="RBP43381.1"/>
    <property type="molecule type" value="Genomic_DNA"/>
</dbReference>
<dbReference type="PANTHER" id="PTHR41534">
    <property type="entry name" value="BLR3401 PROTEIN"/>
    <property type="match status" value="1"/>
</dbReference>
<keyword evidence="4" id="KW-1185">Reference proteome</keyword>
<dbReference type="InterPro" id="IPR032710">
    <property type="entry name" value="NTF2-like_dom_sf"/>
</dbReference>
<dbReference type="GO" id="GO:0019380">
    <property type="term" value="P:3-phenylpropionate catabolic process"/>
    <property type="evidence" value="ECO:0007669"/>
    <property type="project" value="TreeGrafter"/>
</dbReference>
<keyword evidence="3" id="KW-0223">Dioxygenase</keyword>
<sequence length="161" mass="18662">MSTADLHDSLVDFVYYENRLLDNRQFGLWYDLFTDDGVYWMPSQPGQTDRETQASISLEDKMLLKLRIERYEHPRAYSLQPQVRGMRVVQRPEIESAKAGDGLPAVSCNVIYMEYQAGNPLVLGARVRYCLRQVEGQLRIVEKKVELLNMDSFLPAIQLFI</sequence>
<dbReference type="Gene3D" id="3.10.450.50">
    <property type="match status" value="1"/>
</dbReference>
<dbReference type="RefSeq" id="WP_113931659.1">
    <property type="nucleotide sequence ID" value="NZ_JACCEU010000001.1"/>
</dbReference>
<organism evidence="3 4">
    <name type="scientific">Eoetvoesiella caeni</name>
    <dbReference type="NCBI Taxonomy" id="645616"/>
    <lineage>
        <taxon>Bacteria</taxon>
        <taxon>Pseudomonadati</taxon>
        <taxon>Pseudomonadota</taxon>
        <taxon>Betaproteobacteria</taxon>
        <taxon>Burkholderiales</taxon>
        <taxon>Alcaligenaceae</taxon>
        <taxon>Eoetvoesiella</taxon>
    </lineage>
</organism>
<dbReference type="GO" id="GO:0051213">
    <property type="term" value="F:dioxygenase activity"/>
    <property type="evidence" value="ECO:0007669"/>
    <property type="project" value="UniProtKB-KW"/>
</dbReference>
<proteinExistence type="inferred from homology"/>
<evidence type="ECO:0000256" key="2">
    <source>
        <dbReference type="ARBA" id="ARBA00023002"/>
    </source>
</evidence>
<evidence type="ECO:0000313" key="4">
    <source>
        <dbReference type="Proteomes" id="UP000253628"/>
    </source>
</evidence>
<dbReference type="OrthoDB" id="7062869at2"/>
<reference evidence="3 4" key="1">
    <citation type="submission" date="2018-06" db="EMBL/GenBank/DDBJ databases">
        <title>Genomic Encyclopedia of Type Strains, Phase IV (KMG-IV): sequencing the most valuable type-strain genomes for metagenomic binning, comparative biology and taxonomic classification.</title>
        <authorList>
            <person name="Goeker M."/>
        </authorList>
    </citation>
    <scope>NUCLEOTIDE SEQUENCE [LARGE SCALE GENOMIC DNA]</scope>
    <source>
        <strain evidence="3 4">DSM 25520</strain>
    </source>
</reference>
<dbReference type="PANTHER" id="PTHR41534:SF1">
    <property type="entry name" value="BLR3401 PROTEIN"/>
    <property type="match status" value="1"/>
</dbReference>
<evidence type="ECO:0000313" key="3">
    <source>
        <dbReference type="EMBL" id="RBP43381.1"/>
    </source>
</evidence>
<comment type="similarity">
    <text evidence="1">Belongs to the bacterial ring-hydroxylating dioxygenase beta subunit family.</text>
</comment>
<dbReference type="AlphaFoldDB" id="A0A366HMD8"/>
<dbReference type="Proteomes" id="UP000253628">
    <property type="component" value="Unassembled WGS sequence"/>
</dbReference>
<comment type="caution">
    <text evidence="3">The sequence shown here is derived from an EMBL/GenBank/DDBJ whole genome shotgun (WGS) entry which is preliminary data.</text>
</comment>
<evidence type="ECO:0000256" key="1">
    <source>
        <dbReference type="ARBA" id="ARBA00009570"/>
    </source>
</evidence>
<name>A0A366HMD8_9BURK</name>
<protein>
    <submittedName>
        <fullName evidence="3">3-phenylpropionate/cinnamic acid dioxygenase small subunit</fullName>
    </submittedName>
</protein>
<accession>A0A366HMD8</accession>
<dbReference type="Pfam" id="PF00866">
    <property type="entry name" value="Ring_hydroxyl_B"/>
    <property type="match status" value="1"/>
</dbReference>